<evidence type="ECO:0000256" key="1">
    <source>
        <dbReference type="SAM" id="SignalP"/>
    </source>
</evidence>
<comment type="caution">
    <text evidence="3">The sequence shown here is derived from an EMBL/GenBank/DDBJ whole genome shotgun (WGS) entry which is preliminary data.</text>
</comment>
<dbReference type="Pfam" id="PF14368">
    <property type="entry name" value="LTP_2"/>
    <property type="match status" value="1"/>
</dbReference>
<feature type="domain" description="Bifunctional inhibitor/plant lipid transfer protein/seed storage helical" evidence="2">
    <location>
        <begin position="14"/>
        <end position="104"/>
    </location>
</feature>
<accession>A0AAD5CJW0</accession>
<feature type="signal peptide" evidence="1">
    <location>
        <begin position="1"/>
        <end position="23"/>
    </location>
</feature>
<proteinExistence type="predicted"/>
<evidence type="ECO:0000313" key="3">
    <source>
        <dbReference type="EMBL" id="KAI7743403.1"/>
    </source>
</evidence>
<gene>
    <name evidence="3" type="ORF">M8C21_014030</name>
</gene>
<dbReference type="InterPro" id="IPR036312">
    <property type="entry name" value="Bifun_inhib/LTP/seed_sf"/>
</dbReference>
<keyword evidence="4" id="KW-1185">Reference proteome</keyword>
<protein>
    <recommendedName>
        <fullName evidence="2">Bifunctional inhibitor/plant lipid transfer protein/seed storage helical domain-containing protein</fullName>
    </recommendedName>
</protein>
<feature type="chain" id="PRO_5042113655" description="Bifunctional inhibitor/plant lipid transfer protein/seed storage helical domain-containing protein" evidence="1">
    <location>
        <begin position="24"/>
        <end position="110"/>
    </location>
</feature>
<dbReference type="SUPFAM" id="SSF47699">
    <property type="entry name" value="Bifunctional inhibitor/lipid-transfer protein/seed storage 2S albumin"/>
    <property type="match status" value="1"/>
</dbReference>
<dbReference type="AlphaFoldDB" id="A0AAD5CJW0"/>
<dbReference type="EMBL" id="JAMZMK010007734">
    <property type="protein sequence ID" value="KAI7743403.1"/>
    <property type="molecule type" value="Genomic_DNA"/>
</dbReference>
<dbReference type="InterPro" id="IPR016140">
    <property type="entry name" value="Bifunc_inhib/LTP/seed_store"/>
</dbReference>
<dbReference type="PANTHER" id="PTHR33286:SF32">
    <property type="entry name" value="BIFUNCTIONAL INHIBITOR_PLANT LIPID TRANSFER PROTEIN_SEED STORAGE HELICAL DOMAIN-CONTAINING PROTEIN"/>
    <property type="match status" value="1"/>
</dbReference>
<evidence type="ECO:0000259" key="2">
    <source>
        <dbReference type="Pfam" id="PF14368"/>
    </source>
</evidence>
<keyword evidence="1" id="KW-0732">Signal</keyword>
<dbReference type="Proteomes" id="UP001206925">
    <property type="component" value="Unassembled WGS sequence"/>
</dbReference>
<dbReference type="Gene3D" id="1.10.110.10">
    <property type="entry name" value="Plant lipid-transfer and hydrophobic proteins"/>
    <property type="match status" value="1"/>
</dbReference>
<organism evidence="3 4">
    <name type="scientific">Ambrosia artemisiifolia</name>
    <name type="common">Common ragweed</name>
    <dbReference type="NCBI Taxonomy" id="4212"/>
    <lineage>
        <taxon>Eukaryota</taxon>
        <taxon>Viridiplantae</taxon>
        <taxon>Streptophyta</taxon>
        <taxon>Embryophyta</taxon>
        <taxon>Tracheophyta</taxon>
        <taxon>Spermatophyta</taxon>
        <taxon>Magnoliopsida</taxon>
        <taxon>eudicotyledons</taxon>
        <taxon>Gunneridae</taxon>
        <taxon>Pentapetalae</taxon>
        <taxon>asterids</taxon>
        <taxon>campanulids</taxon>
        <taxon>Asterales</taxon>
        <taxon>Asteraceae</taxon>
        <taxon>Asteroideae</taxon>
        <taxon>Heliantheae alliance</taxon>
        <taxon>Heliantheae</taxon>
        <taxon>Ambrosia</taxon>
    </lineage>
</organism>
<name>A0AAD5CJW0_AMBAR</name>
<dbReference type="PANTHER" id="PTHR33286">
    <property type="entry name" value="BIFUNCTIONAL INHIBITOR/LIPID-TRANSFER PROTEIN/SEED STORAGE 2S ALBUMIN SUPERFAMILY PROTEIN"/>
    <property type="match status" value="1"/>
</dbReference>
<reference evidence="3" key="1">
    <citation type="submission" date="2022-06" db="EMBL/GenBank/DDBJ databases">
        <title>Uncovering the hologenomic basis of an extraordinary plant invasion.</title>
        <authorList>
            <person name="Bieker V.C."/>
            <person name="Martin M.D."/>
            <person name="Gilbert T."/>
            <person name="Hodgins K."/>
            <person name="Battlay P."/>
            <person name="Petersen B."/>
            <person name="Wilson J."/>
        </authorList>
    </citation>
    <scope>NUCLEOTIDE SEQUENCE</scope>
    <source>
        <strain evidence="3">AA19_3_7</strain>
        <tissue evidence="3">Leaf</tissue>
    </source>
</reference>
<sequence>MGGSATIMMVAMMVLLAVSGLNASRAGPSVAQCHQEKQLAVSACGSVLQGGRPSVECCHRVRVTHAKCICPDVTPELINIVGGVNRAIRLVKSCGRKVPHHFKCGSVTTP</sequence>
<evidence type="ECO:0000313" key="4">
    <source>
        <dbReference type="Proteomes" id="UP001206925"/>
    </source>
</evidence>